<dbReference type="EMBL" id="CP119952">
    <property type="protein sequence ID" value="WFC95204.1"/>
    <property type="molecule type" value="Genomic_DNA"/>
</dbReference>
<feature type="compositionally biased region" description="Basic residues" evidence="1">
    <location>
        <begin position="205"/>
        <end position="221"/>
    </location>
</feature>
<dbReference type="Proteomes" id="UP001216638">
    <property type="component" value="Chromosome 2"/>
</dbReference>
<evidence type="ECO:0000313" key="3">
    <source>
        <dbReference type="Proteomes" id="UP001216638"/>
    </source>
</evidence>
<reference evidence="2" key="1">
    <citation type="submission" date="2023-03" db="EMBL/GenBank/DDBJ databases">
        <title>Mating type loci evolution in Malassezia.</title>
        <authorList>
            <person name="Coelho M.A."/>
        </authorList>
    </citation>
    <scope>NUCLEOTIDE SEQUENCE</scope>
    <source>
        <strain evidence="2">CBS 14135</strain>
    </source>
</reference>
<feature type="region of interest" description="Disordered" evidence="1">
    <location>
        <begin position="916"/>
        <end position="938"/>
    </location>
</feature>
<feature type="region of interest" description="Disordered" evidence="1">
    <location>
        <begin position="26"/>
        <end position="54"/>
    </location>
</feature>
<evidence type="ECO:0000313" key="2">
    <source>
        <dbReference type="EMBL" id="WFC95204.1"/>
    </source>
</evidence>
<keyword evidence="3" id="KW-1185">Reference proteome</keyword>
<feature type="compositionally biased region" description="Basic residues" evidence="1">
    <location>
        <begin position="40"/>
        <end position="54"/>
    </location>
</feature>
<dbReference type="AlphaFoldDB" id="A0AAF0INL1"/>
<feature type="region of interest" description="Disordered" evidence="1">
    <location>
        <begin position="205"/>
        <end position="276"/>
    </location>
</feature>
<feature type="compositionally biased region" description="Basic and acidic residues" evidence="1">
    <location>
        <begin position="266"/>
        <end position="275"/>
    </location>
</feature>
<feature type="compositionally biased region" description="Low complexity" evidence="1">
    <location>
        <begin position="248"/>
        <end position="260"/>
    </location>
</feature>
<proteinExistence type="predicted"/>
<name>A0AAF0INL1_9BASI</name>
<sequence>MSEGVVPRNNVTSQYLEMDAYAPDMAGPSDAMYEPDARQVKHKRGEAKEQRRRKRRMQLAAALIEADNDEIQERIDFLVNVDPSSKELLNNDSLLPKYGWKAGFRARPAATNAQAILAEPSPIVDPKHTETFVGPHPDQDDELVALFRNALVTRDEDHEGWGFERFTNALAYFSALHADDDDSDDEVPLMDVRIQTKEEQLARRRIHRERVRRKRARMERHRLRELAKRQGKRASVFGIPEESSGSASDGVSTDYSSFSSDESDPEQLRKDDRRPAGKLYGKSLLAIANEFDDHKQSRVRFYGQDHSKNVRHSAPANGLSGFQNDTRERMAKVFGPQPRWMNDLARRDAENATNQLKTLAVGGTPLLGEQEQTDLLMEPGVQEGIIFPSVHDAQEAEARAAEEADDVAVAAWQDSSSSDESEADRKSARFQPEKPRWEAQEEDDLPLDQLRRRSAPVRAKPALDDSDDEQPLGNRHRQAAIIAENQALIRQLMEENRQVRMSLQMLTSAPYVMPWMPPQLPGQFAPMPHFDEDAPLLGDEVQDVGIMASNDAAALTHYGTTPMAQSKEYFDSMRSSMYSNEVPMPMNANSGLGLMGAYDTNGQVEQADGAAPQYDGGEDHYIPENLGEEHWDAHLRPPRSQEEPTQSEAMQGENYQGTYVSSGEQRLYEQAWSHAQHNYEPETYEREQHYTQDGDAQHYAYEQENYTYPTDEHGQYTYNPEEQEQYAYNTGEQGQYGYEVDEHEHYAYHGGEQGEYAYNGVEHDQYAYQAEEQDQHAYNADDLGQYAYHDQGPYATSGKDGQYTYNANEYVDHAGDYYDQQGVRAQYEWENQYPGCHGADGEIYDQGTMRRNSAESFPNPYPDQPADIYPELPAGQPLDVHTLHHEVSEWLAAPDLQSAADIKGLRFEIDDLQHAEQGASVQPTGESDLLDLYSTEDS</sequence>
<feature type="region of interest" description="Disordered" evidence="1">
    <location>
        <begin position="410"/>
        <end position="473"/>
    </location>
</feature>
<evidence type="ECO:0000256" key="1">
    <source>
        <dbReference type="SAM" id="MobiDB-lite"/>
    </source>
</evidence>
<gene>
    <name evidence="2" type="ORF">MBRA1_001851</name>
</gene>
<accession>A0AAF0INL1</accession>
<organism evidence="2 3">
    <name type="scientific">Malassezia brasiliensis</name>
    <dbReference type="NCBI Taxonomy" id="1821822"/>
    <lineage>
        <taxon>Eukaryota</taxon>
        <taxon>Fungi</taxon>
        <taxon>Dikarya</taxon>
        <taxon>Basidiomycota</taxon>
        <taxon>Ustilaginomycotina</taxon>
        <taxon>Malasseziomycetes</taxon>
        <taxon>Malasseziales</taxon>
        <taxon>Malasseziaceae</taxon>
        <taxon>Malassezia</taxon>
    </lineage>
</organism>
<feature type="compositionally biased region" description="Basic and acidic residues" evidence="1">
    <location>
        <begin position="423"/>
        <end position="439"/>
    </location>
</feature>
<protein>
    <submittedName>
        <fullName evidence="2">Uncharacterized protein</fullName>
    </submittedName>
</protein>